<evidence type="ECO:0000313" key="3">
    <source>
        <dbReference type="Proteomes" id="UP001233999"/>
    </source>
</evidence>
<organism evidence="2 3">
    <name type="scientific">Diploptera punctata</name>
    <name type="common">Pacific beetle cockroach</name>
    <dbReference type="NCBI Taxonomy" id="6984"/>
    <lineage>
        <taxon>Eukaryota</taxon>
        <taxon>Metazoa</taxon>
        <taxon>Ecdysozoa</taxon>
        <taxon>Arthropoda</taxon>
        <taxon>Hexapoda</taxon>
        <taxon>Insecta</taxon>
        <taxon>Pterygota</taxon>
        <taxon>Neoptera</taxon>
        <taxon>Polyneoptera</taxon>
        <taxon>Dictyoptera</taxon>
        <taxon>Blattodea</taxon>
        <taxon>Blaberoidea</taxon>
        <taxon>Blaberidae</taxon>
        <taxon>Diplopterinae</taxon>
        <taxon>Diploptera</taxon>
    </lineage>
</organism>
<dbReference type="PANTHER" id="PTHR21879:SF23">
    <property type="entry name" value="IP06949P"/>
    <property type="match status" value="1"/>
</dbReference>
<keyword evidence="3" id="KW-1185">Reference proteome</keyword>
<evidence type="ECO:0000313" key="2">
    <source>
        <dbReference type="EMBL" id="KAJ9577070.1"/>
    </source>
</evidence>
<feature type="transmembrane region" description="Helical" evidence="1">
    <location>
        <begin position="6"/>
        <end position="26"/>
    </location>
</feature>
<keyword evidence="1" id="KW-1133">Transmembrane helix</keyword>
<dbReference type="Proteomes" id="UP001233999">
    <property type="component" value="Unassembled WGS sequence"/>
</dbReference>
<reference evidence="2" key="2">
    <citation type="submission" date="2023-05" db="EMBL/GenBank/DDBJ databases">
        <authorList>
            <person name="Fouks B."/>
        </authorList>
    </citation>
    <scope>NUCLEOTIDE SEQUENCE</scope>
    <source>
        <strain evidence="2">Stay&amp;Tobe</strain>
        <tissue evidence="2">Testes</tissue>
    </source>
</reference>
<dbReference type="EMBL" id="JASPKZ010009377">
    <property type="protein sequence ID" value="KAJ9577070.1"/>
    <property type="molecule type" value="Genomic_DNA"/>
</dbReference>
<comment type="caution">
    <text evidence="2">The sequence shown here is derived from an EMBL/GenBank/DDBJ whole genome shotgun (WGS) entry which is preliminary data.</text>
</comment>
<dbReference type="Pfam" id="PF07898">
    <property type="entry name" value="DUF1676"/>
    <property type="match status" value="1"/>
</dbReference>
<keyword evidence="1" id="KW-0472">Membrane</keyword>
<keyword evidence="1" id="KW-0812">Transmembrane</keyword>
<dbReference type="AlphaFoldDB" id="A0AAD7ZAG0"/>
<proteinExistence type="predicted"/>
<name>A0AAD7ZAG0_DIPPU</name>
<accession>A0AAD7ZAG0</accession>
<dbReference type="InterPro" id="IPR012464">
    <property type="entry name" value="DUF1676"/>
</dbReference>
<protein>
    <submittedName>
        <fullName evidence="2">Uncharacterized protein</fullName>
    </submittedName>
</protein>
<sequence length="304" mass="32914">MVTMFNSVIVSLVCLLTIGSVLIGAYSVDSDDKWMIADKPLSNGDFPSNDVVEDLNDGFERMSTTDGLYKGFAGSLTETWNSCPEDEELLRNASVACHGVKILKRVVTQLLDSPRNFQLAGGVQLVRSSSGAGKEPRSMQEGDNSLISRFKKFLRSYELRIKIADMLPSGEDLAKFIQEMKSADIDSDSSARKKDKGQGGMLLAMGLMMKGMLTAIGMGGLGLLAMKALMVSGMALMLSAIIGIKKLASKDDDHGSGHVVSVVPVHHSGGEHGHYRKKRSTEGDVYEAAMMAYRGYKLLFNEAT</sequence>
<dbReference type="GO" id="GO:0016020">
    <property type="term" value="C:membrane"/>
    <property type="evidence" value="ECO:0007669"/>
    <property type="project" value="TreeGrafter"/>
</dbReference>
<evidence type="ECO:0000256" key="1">
    <source>
        <dbReference type="SAM" id="Phobius"/>
    </source>
</evidence>
<reference evidence="2" key="1">
    <citation type="journal article" date="2023" name="IScience">
        <title>Live-bearing cockroach genome reveals convergent evolutionary mechanisms linked to viviparity in insects and beyond.</title>
        <authorList>
            <person name="Fouks B."/>
            <person name="Harrison M.C."/>
            <person name="Mikhailova A.A."/>
            <person name="Marchal E."/>
            <person name="English S."/>
            <person name="Carruthers M."/>
            <person name="Jennings E.C."/>
            <person name="Chiamaka E.L."/>
            <person name="Frigard R.A."/>
            <person name="Pippel M."/>
            <person name="Attardo G.M."/>
            <person name="Benoit J.B."/>
            <person name="Bornberg-Bauer E."/>
            <person name="Tobe S.S."/>
        </authorList>
    </citation>
    <scope>NUCLEOTIDE SEQUENCE</scope>
    <source>
        <strain evidence="2">Stay&amp;Tobe</strain>
    </source>
</reference>
<dbReference type="PANTHER" id="PTHR21879">
    <property type="entry name" value="FI03362P-RELATED-RELATED"/>
    <property type="match status" value="1"/>
</dbReference>
<gene>
    <name evidence="2" type="ORF">L9F63_006350</name>
</gene>
<feature type="transmembrane region" description="Helical" evidence="1">
    <location>
        <begin position="199"/>
        <end position="218"/>
    </location>
</feature>